<keyword evidence="1" id="KW-1133">Transmembrane helix</keyword>
<dbReference type="Proteomes" id="UP000585638">
    <property type="component" value="Unassembled WGS sequence"/>
</dbReference>
<comment type="caution">
    <text evidence="2">The sequence shown here is derived from an EMBL/GenBank/DDBJ whole genome shotgun (WGS) entry which is preliminary data.</text>
</comment>
<dbReference type="RefSeq" id="WP_184867403.1">
    <property type="nucleotide sequence ID" value="NZ_BAAAWY010000098.1"/>
</dbReference>
<dbReference type="AlphaFoldDB" id="A0A7W9KN64"/>
<keyword evidence="3" id="KW-1185">Reference proteome</keyword>
<organism evidence="2 3">
    <name type="scientific">Kutzneria kofuensis</name>
    <dbReference type="NCBI Taxonomy" id="103725"/>
    <lineage>
        <taxon>Bacteria</taxon>
        <taxon>Bacillati</taxon>
        <taxon>Actinomycetota</taxon>
        <taxon>Actinomycetes</taxon>
        <taxon>Pseudonocardiales</taxon>
        <taxon>Pseudonocardiaceae</taxon>
        <taxon>Kutzneria</taxon>
    </lineage>
</organism>
<reference evidence="2 3" key="1">
    <citation type="submission" date="2020-08" db="EMBL/GenBank/DDBJ databases">
        <title>Sequencing the genomes of 1000 actinobacteria strains.</title>
        <authorList>
            <person name="Klenk H.-P."/>
        </authorList>
    </citation>
    <scope>NUCLEOTIDE SEQUENCE [LARGE SCALE GENOMIC DNA]</scope>
    <source>
        <strain evidence="2 3">DSM 43851</strain>
    </source>
</reference>
<keyword evidence="1" id="KW-0812">Transmembrane</keyword>
<name>A0A7W9KN64_9PSEU</name>
<evidence type="ECO:0000256" key="1">
    <source>
        <dbReference type="SAM" id="Phobius"/>
    </source>
</evidence>
<keyword evidence="1" id="KW-0472">Membrane</keyword>
<gene>
    <name evidence="2" type="ORF">BJ998_006833</name>
</gene>
<evidence type="ECO:0000313" key="2">
    <source>
        <dbReference type="EMBL" id="MBB5895637.1"/>
    </source>
</evidence>
<protein>
    <submittedName>
        <fullName evidence="2">Uncharacterized protein</fullName>
    </submittedName>
</protein>
<accession>A0A7W9KN64</accession>
<proteinExistence type="predicted"/>
<evidence type="ECO:0000313" key="3">
    <source>
        <dbReference type="Proteomes" id="UP000585638"/>
    </source>
</evidence>
<dbReference type="EMBL" id="JACHIR010000001">
    <property type="protein sequence ID" value="MBB5895637.1"/>
    <property type="molecule type" value="Genomic_DNA"/>
</dbReference>
<feature type="transmembrane region" description="Helical" evidence="1">
    <location>
        <begin position="41"/>
        <end position="60"/>
    </location>
</feature>
<sequence>MNDFTADETATDVEFATASGENPAGEIVVTARTRAGARARALAGMTLGMSAFMAVTAMPFTTVSAPGTV</sequence>